<gene>
    <name evidence="1" type="ORF">NDU88_001791</name>
</gene>
<sequence length="139" mass="15203">MQNNLARSGPAFMLHKQPREGSVIAHSIDGARVHLQKRGEAQAGAVAYFRPAEWCTWAAADGSGLRAGGGLSRSIWGPASTTAVWSLGAWSDDAAAQRLCVAEVIEWDRRRGSARPGGRSWTYAYRWGQRNQRTRPLLA</sequence>
<name>A0AAV7T0G2_PLEWA</name>
<dbReference type="Proteomes" id="UP001066276">
    <property type="component" value="Chromosome 4_1"/>
</dbReference>
<protein>
    <submittedName>
        <fullName evidence="1">Uncharacterized protein</fullName>
    </submittedName>
</protein>
<comment type="caution">
    <text evidence="1">The sequence shown here is derived from an EMBL/GenBank/DDBJ whole genome shotgun (WGS) entry which is preliminary data.</text>
</comment>
<evidence type="ECO:0000313" key="2">
    <source>
        <dbReference type="Proteomes" id="UP001066276"/>
    </source>
</evidence>
<accession>A0AAV7T0G2</accession>
<dbReference type="AlphaFoldDB" id="A0AAV7T0G2"/>
<organism evidence="1 2">
    <name type="scientific">Pleurodeles waltl</name>
    <name type="common">Iberian ribbed newt</name>
    <dbReference type="NCBI Taxonomy" id="8319"/>
    <lineage>
        <taxon>Eukaryota</taxon>
        <taxon>Metazoa</taxon>
        <taxon>Chordata</taxon>
        <taxon>Craniata</taxon>
        <taxon>Vertebrata</taxon>
        <taxon>Euteleostomi</taxon>
        <taxon>Amphibia</taxon>
        <taxon>Batrachia</taxon>
        <taxon>Caudata</taxon>
        <taxon>Salamandroidea</taxon>
        <taxon>Salamandridae</taxon>
        <taxon>Pleurodelinae</taxon>
        <taxon>Pleurodeles</taxon>
    </lineage>
</organism>
<reference evidence="1" key="1">
    <citation type="journal article" date="2022" name="bioRxiv">
        <title>Sequencing and chromosome-scale assembly of the giantPleurodeles waltlgenome.</title>
        <authorList>
            <person name="Brown T."/>
            <person name="Elewa A."/>
            <person name="Iarovenko S."/>
            <person name="Subramanian E."/>
            <person name="Araus A.J."/>
            <person name="Petzold A."/>
            <person name="Susuki M."/>
            <person name="Suzuki K.-i.T."/>
            <person name="Hayashi T."/>
            <person name="Toyoda A."/>
            <person name="Oliveira C."/>
            <person name="Osipova E."/>
            <person name="Leigh N.D."/>
            <person name="Simon A."/>
            <person name="Yun M.H."/>
        </authorList>
    </citation>
    <scope>NUCLEOTIDE SEQUENCE</scope>
    <source>
        <strain evidence="1">20211129_DDA</strain>
        <tissue evidence="1">Liver</tissue>
    </source>
</reference>
<proteinExistence type="predicted"/>
<keyword evidence="2" id="KW-1185">Reference proteome</keyword>
<evidence type="ECO:0000313" key="1">
    <source>
        <dbReference type="EMBL" id="KAJ1169903.1"/>
    </source>
</evidence>
<dbReference type="EMBL" id="JANPWB010000007">
    <property type="protein sequence ID" value="KAJ1169903.1"/>
    <property type="molecule type" value="Genomic_DNA"/>
</dbReference>